<reference evidence="3" key="1">
    <citation type="submission" date="2021-02" db="EMBL/GenBank/DDBJ databases">
        <authorList>
            <person name="Dougan E. K."/>
            <person name="Rhodes N."/>
            <person name="Thang M."/>
            <person name="Chan C."/>
        </authorList>
    </citation>
    <scope>NUCLEOTIDE SEQUENCE</scope>
</reference>
<dbReference type="SUPFAM" id="SSF117281">
    <property type="entry name" value="Kelch motif"/>
    <property type="match status" value="1"/>
</dbReference>
<proteinExistence type="predicted"/>
<evidence type="ECO:0000256" key="1">
    <source>
        <dbReference type="ARBA" id="ARBA00022441"/>
    </source>
</evidence>
<organism evidence="3 4">
    <name type="scientific">Polarella glacialis</name>
    <name type="common">Dinoflagellate</name>
    <dbReference type="NCBI Taxonomy" id="89957"/>
    <lineage>
        <taxon>Eukaryota</taxon>
        <taxon>Sar</taxon>
        <taxon>Alveolata</taxon>
        <taxon>Dinophyceae</taxon>
        <taxon>Suessiales</taxon>
        <taxon>Suessiaceae</taxon>
        <taxon>Polarella</taxon>
    </lineage>
</organism>
<protein>
    <submittedName>
        <fullName evidence="3">Uncharacterized protein</fullName>
    </submittedName>
</protein>
<dbReference type="Pfam" id="PF01344">
    <property type="entry name" value="Kelch_1"/>
    <property type="match status" value="1"/>
</dbReference>
<sequence length="137" mass="14047">IYFSLKGSWCSGITSALHAEDPGLSVACKVVAARQSDSHELCSCSAERLRLPGASGSWEPLPPMRHGRLGATAGAVCGAIYVCGGLPSEDEAPLASVEKFCALTGSWEPGPPMTIAKFGATSGILGDKIYVCGGFDG</sequence>
<keyword evidence="2" id="KW-0677">Repeat</keyword>
<feature type="non-terminal residue" evidence="3">
    <location>
        <position position="137"/>
    </location>
</feature>
<dbReference type="Proteomes" id="UP000626109">
    <property type="component" value="Unassembled WGS sequence"/>
</dbReference>
<evidence type="ECO:0000313" key="4">
    <source>
        <dbReference type="Proteomes" id="UP000626109"/>
    </source>
</evidence>
<evidence type="ECO:0000256" key="2">
    <source>
        <dbReference type="ARBA" id="ARBA00022737"/>
    </source>
</evidence>
<comment type="caution">
    <text evidence="3">The sequence shown here is derived from an EMBL/GenBank/DDBJ whole genome shotgun (WGS) entry which is preliminary data.</text>
</comment>
<name>A0A813K8P4_POLGL</name>
<feature type="non-terminal residue" evidence="3">
    <location>
        <position position="1"/>
    </location>
</feature>
<dbReference type="InterPro" id="IPR015915">
    <property type="entry name" value="Kelch-typ_b-propeller"/>
</dbReference>
<dbReference type="SMART" id="SM00612">
    <property type="entry name" value="Kelch"/>
    <property type="match status" value="1"/>
</dbReference>
<evidence type="ECO:0000313" key="3">
    <source>
        <dbReference type="EMBL" id="CAE8692870.1"/>
    </source>
</evidence>
<accession>A0A813K8P4</accession>
<dbReference type="Gene3D" id="2.120.10.80">
    <property type="entry name" value="Kelch-type beta propeller"/>
    <property type="match status" value="1"/>
</dbReference>
<dbReference type="EMBL" id="CAJNNW010027730">
    <property type="protein sequence ID" value="CAE8692870.1"/>
    <property type="molecule type" value="Genomic_DNA"/>
</dbReference>
<dbReference type="PANTHER" id="PTHR46344:SF27">
    <property type="entry name" value="KELCH REPEAT SUPERFAMILY PROTEIN"/>
    <property type="match status" value="1"/>
</dbReference>
<dbReference type="AlphaFoldDB" id="A0A813K8P4"/>
<gene>
    <name evidence="3" type="ORF">PGLA2088_LOCUS28080</name>
</gene>
<dbReference type="InterPro" id="IPR006652">
    <property type="entry name" value="Kelch_1"/>
</dbReference>
<keyword evidence="1" id="KW-0880">Kelch repeat</keyword>
<dbReference type="PANTHER" id="PTHR46344">
    <property type="entry name" value="OS02G0202900 PROTEIN"/>
    <property type="match status" value="1"/>
</dbReference>